<dbReference type="SUPFAM" id="SSF69618">
    <property type="entry name" value="HemD-like"/>
    <property type="match status" value="1"/>
</dbReference>
<dbReference type="OrthoDB" id="5595751at2759"/>
<evidence type="ECO:0000313" key="4">
    <source>
        <dbReference type="Proteomes" id="UP000222788"/>
    </source>
</evidence>
<evidence type="ECO:0000256" key="1">
    <source>
        <dbReference type="SAM" id="MobiDB-lite"/>
    </source>
</evidence>
<feature type="domain" description="Tetrapyrrole biosynthesis uroporphyrinogen III synthase" evidence="2">
    <location>
        <begin position="60"/>
        <end position="321"/>
    </location>
</feature>
<comment type="caution">
    <text evidence="3">The sequence shown here is derived from an EMBL/GenBank/DDBJ whole genome shotgun (WGS) entry which is preliminary data.</text>
</comment>
<sequence>MEPLSQAALERRRIPVLLLKTPSAPTDAYRDLFDSSQSQAQSGHRNDSQDPAVVSSNCSFEPRFVPVLDHHFDEVGIQQLAGILNDGGVGPHESCKYGGLVFTSQRAVEAFAHVLVEGRKKHGNSWPKELSEVPFYSVGPATTRSLAAAAQPGPPFQIFGEETGNGDALSKYILEHYRAWYPERETLPGLLFCVGEQRRDIIPKTLMDPELPASRRIMVDELVVYGTGQMASFESDLESLLQEYAAQTPPAETIWAVVFSPTGCDGLLRKIGALGPTGRAVPGQGDPRVLVATIGPTTRAHLVDSFGYEPHVCASKPSPTGVWNGIAAYMAQHPPCP</sequence>
<feature type="region of interest" description="Disordered" evidence="1">
    <location>
        <begin position="35"/>
        <end position="54"/>
    </location>
</feature>
<keyword evidence="4" id="KW-1185">Reference proteome</keyword>
<evidence type="ECO:0000259" key="2">
    <source>
        <dbReference type="Pfam" id="PF02602"/>
    </source>
</evidence>
<dbReference type="InterPro" id="IPR039793">
    <property type="entry name" value="UROS/Hem4"/>
</dbReference>
<dbReference type="CDD" id="cd06578">
    <property type="entry name" value="HemD"/>
    <property type="match status" value="1"/>
</dbReference>
<dbReference type="GO" id="GO:0004852">
    <property type="term" value="F:uroporphyrinogen-III synthase activity"/>
    <property type="evidence" value="ECO:0007669"/>
    <property type="project" value="InterPro"/>
</dbReference>
<name>A0A2C5X1Q5_9PEZI</name>
<dbReference type="EMBL" id="APWK03000038">
    <property type="protein sequence ID" value="PHH53748.1"/>
    <property type="molecule type" value="Genomic_DNA"/>
</dbReference>
<dbReference type="AlphaFoldDB" id="A0A2C5X1Q5"/>
<dbReference type="GO" id="GO:0005829">
    <property type="term" value="C:cytosol"/>
    <property type="evidence" value="ECO:0007669"/>
    <property type="project" value="TreeGrafter"/>
</dbReference>
<evidence type="ECO:0000313" key="3">
    <source>
        <dbReference type="EMBL" id="PHH53748.1"/>
    </source>
</evidence>
<dbReference type="GO" id="GO:0006782">
    <property type="term" value="P:protoporphyrinogen IX biosynthetic process"/>
    <property type="evidence" value="ECO:0007669"/>
    <property type="project" value="UniProtKB-UniPathway"/>
</dbReference>
<gene>
    <name evidence="3" type="ORF">CFIMG_004258RA</name>
</gene>
<dbReference type="Pfam" id="PF02602">
    <property type="entry name" value="HEM4"/>
    <property type="match status" value="1"/>
</dbReference>
<dbReference type="FunFam" id="3.40.50.10090:FF:000011">
    <property type="entry name" value="Uroporphyrinogen-III synthase (UroS), putative"/>
    <property type="match status" value="1"/>
</dbReference>
<dbReference type="STRING" id="1035309.A0A2C5X1Q5"/>
<dbReference type="PANTHER" id="PTHR12390:SF0">
    <property type="entry name" value="UROPORPHYRINOGEN-III SYNTHASE"/>
    <property type="match status" value="1"/>
</dbReference>
<proteinExistence type="predicted"/>
<dbReference type="Gene3D" id="3.40.50.10090">
    <property type="match status" value="2"/>
</dbReference>
<dbReference type="PANTHER" id="PTHR12390">
    <property type="entry name" value="UROPORPHYRINOGEN III SYNTHASE"/>
    <property type="match status" value="1"/>
</dbReference>
<protein>
    <recommendedName>
        <fullName evidence="2">Tetrapyrrole biosynthesis uroporphyrinogen III synthase domain-containing protein</fullName>
    </recommendedName>
</protein>
<organism evidence="3 4">
    <name type="scientific">Ceratocystis fimbriata CBS 114723</name>
    <dbReference type="NCBI Taxonomy" id="1035309"/>
    <lineage>
        <taxon>Eukaryota</taxon>
        <taxon>Fungi</taxon>
        <taxon>Dikarya</taxon>
        <taxon>Ascomycota</taxon>
        <taxon>Pezizomycotina</taxon>
        <taxon>Sordariomycetes</taxon>
        <taxon>Hypocreomycetidae</taxon>
        <taxon>Microascales</taxon>
        <taxon>Ceratocystidaceae</taxon>
        <taxon>Ceratocystis</taxon>
    </lineage>
</organism>
<dbReference type="GO" id="GO:0006780">
    <property type="term" value="P:uroporphyrinogen III biosynthetic process"/>
    <property type="evidence" value="ECO:0007669"/>
    <property type="project" value="InterPro"/>
</dbReference>
<reference evidence="3 4" key="2">
    <citation type="journal article" date="2013" name="IMA Fungus">
        <title>IMA Genome-F 1: Ceratocystis fimbriata: Draft nuclear genome sequence for the plant pathogen, Ceratocystis fimbriata.</title>
        <authorList>
            <person name="Wilken P.M."/>
            <person name="Steenkamp E.T."/>
            <person name="Wingfield M.J."/>
            <person name="de Beer Z.W."/>
            <person name="Wingfield B.D."/>
        </authorList>
    </citation>
    <scope>NUCLEOTIDE SEQUENCE [LARGE SCALE GENOMIC DNA]</scope>
    <source>
        <strain evidence="3 4">CBS 114723</strain>
    </source>
</reference>
<accession>A0A2C5X1Q5</accession>
<dbReference type="Proteomes" id="UP000222788">
    <property type="component" value="Unassembled WGS sequence"/>
</dbReference>
<reference evidence="3 4" key="1">
    <citation type="journal article" date="2013" name="Fungal Biol.">
        <title>Analysis of microsatellite markers in the genome of the plant pathogen Ceratocystis fimbriata.</title>
        <authorList>
            <person name="Simpson M.C."/>
            <person name="Wilken P.M."/>
            <person name="Coetzee M.P."/>
            <person name="Wingfield M.J."/>
            <person name="Wingfield B.D."/>
        </authorList>
    </citation>
    <scope>NUCLEOTIDE SEQUENCE [LARGE SCALE GENOMIC DNA]</scope>
    <source>
        <strain evidence="3 4">CBS 114723</strain>
    </source>
</reference>
<dbReference type="InterPro" id="IPR036108">
    <property type="entry name" value="4pyrrol_syn_uPrphyn_synt_sf"/>
</dbReference>
<dbReference type="InterPro" id="IPR003754">
    <property type="entry name" value="4pyrrol_synth_uPrphyn_synth"/>
</dbReference>
<dbReference type="UniPathway" id="UPA00251">
    <property type="reaction ID" value="UER00320"/>
</dbReference>